<dbReference type="Pfam" id="PF08282">
    <property type="entry name" value="Hydrolase_3"/>
    <property type="match status" value="1"/>
</dbReference>
<dbReference type="NCBIfam" id="TIGR00099">
    <property type="entry name" value="Cof-subfamily"/>
    <property type="match status" value="1"/>
</dbReference>
<gene>
    <name evidence="2" type="ORF">I585_04368</name>
    <name evidence="1" type="ORF">UAI_02436</name>
</gene>
<dbReference type="PANTHER" id="PTHR10000:SF25">
    <property type="entry name" value="PHOSPHATASE YKRA-RELATED"/>
    <property type="match status" value="1"/>
</dbReference>
<reference evidence="1 3" key="1">
    <citation type="submission" date="2013-02" db="EMBL/GenBank/DDBJ databases">
        <title>The Genome Sequence of Enterococcus malodoratus ATCC_43197.</title>
        <authorList>
            <consortium name="The Broad Institute Genome Sequencing Platform"/>
            <consortium name="The Broad Institute Genome Sequencing Center for Infectious Disease"/>
            <person name="Earl A.M."/>
            <person name="Gilmore M.S."/>
            <person name="Lebreton F."/>
            <person name="Walker B."/>
            <person name="Young S.K."/>
            <person name="Zeng Q."/>
            <person name="Gargeya S."/>
            <person name="Fitzgerald M."/>
            <person name="Haas B."/>
            <person name="Abouelleil A."/>
            <person name="Alvarado L."/>
            <person name="Arachchi H.M."/>
            <person name="Berlin A.M."/>
            <person name="Chapman S.B."/>
            <person name="Dewar J."/>
            <person name="Goldberg J."/>
            <person name="Griggs A."/>
            <person name="Gujja S."/>
            <person name="Hansen M."/>
            <person name="Howarth C."/>
            <person name="Imamovic A."/>
            <person name="Larimer J."/>
            <person name="McCowan C."/>
            <person name="Murphy C."/>
            <person name="Neiman D."/>
            <person name="Pearson M."/>
            <person name="Priest M."/>
            <person name="Roberts A."/>
            <person name="Saif S."/>
            <person name="Shea T."/>
            <person name="Sisk P."/>
            <person name="Sykes S."/>
            <person name="Wortman J."/>
            <person name="Nusbaum C."/>
            <person name="Birren B."/>
        </authorList>
    </citation>
    <scope>NUCLEOTIDE SEQUENCE [LARGE SCALE GENOMIC DNA]</scope>
    <source>
        <strain evidence="1 3">ATCC 43197</strain>
    </source>
</reference>
<protein>
    <submittedName>
        <fullName evidence="1">Cof-like hydrolase</fullName>
    </submittedName>
</protein>
<keyword evidence="4" id="KW-1185">Reference proteome</keyword>
<dbReference type="eggNOG" id="COG0561">
    <property type="taxonomic scope" value="Bacteria"/>
</dbReference>
<proteinExistence type="predicted"/>
<dbReference type="Proteomes" id="UP000013783">
    <property type="component" value="Unassembled WGS sequence"/>
</dbReference>
<keyword evidence="1" id="KW-0378">Hydrolase</keyword>
<name>R2R833_9ENTE</name>
<dbReference type="NCBIfam" id="TIGR01484">
    <property type="entry name" value="HAD-SF-IIB"/>
    <property type="match status" value="1"/>
</dbReference>
<evidence type="ECO:0000313" key="4">
    <source>
        <dbReference type="Proteomes" id="UP000014148"/>
    </source>
</evidence>
<dbReference type="GO" id="GO:0000287">
    <property type="term" value="F:magnesium ion binding"/>
    <property type="evidence" value="ECO:0007669"/>
    <property type="project" value="TreeGrafter"/>
</dbReference>
<dbReference type="PATRIC" id="fig|1158601.3.peg.2396"/>
<dbReference type="SFLD" id="SFLDG01140">
    <property type="entry name" value="C2.B:_Phosphomannomutase_and_P"/>
    <property type="match status" value="1"/>
</dbReference>
<dbReference type="PANTHER" id="PTHR10000">
    <property type="entry name" value="PHOSPHOSERINE PHOSPHATASE"/>
    <property type="match status" value="1"/>
</dbReference>
<dbReference type="EMBL" id="AJAK01000017">
    <property type="protein sequence ID" value="EOH76761.1"/>
    <property type="molecule type" value="Genomic_DNA"/>
</dbReference>
<dbReference type="Gene3D" id="3.30.1240.10">
    <property type="match status" value="1"/>
</dbReference>
<sequence length="261" mass="28782">MNASTMKKKMVVFDIDGTLLGSKKNVPFSTLEALTRLKQQGHTLFVATGRSLLYAKPIIQLLGFQNYIVCNGAIGFIEHKQTFGSELAADDLFSLLDKFSQLEIDSVIVTLNQLHRVSSFDLGKMREAMSYVGGSLPPLHDKKEELVYQVLAFYDHTVEQKIEPHFSKFDFVRWHEAGVDIIPAGVSKAATILELAEQMGFVKEDIVSFGDGLNDREMLQASGIGVAMGNASLEVKGCADMVTDTNDDDGIFNALKRLSLI</sequence>
<evidence type="ECO:0000313" key="2">
    <source>
        <dbReference type="EMBL" id="EOT63538.1"/>
    </source>
</evidence>
<evidence type="ECO:0000313" key="1">
    <source>
        <dbReference type="EMBL" id="EOH76761.1"/>
    </source>
</evidence>
<reference evidence="2 4" key="2">
    <citation type="submission" date="2013-03" db="EMBL/GenBank/DDBJ databases">
        <title>The Genome Sequence of Enterococcus malodoratus ATCC_43197 (PacBio/Illumina hybrid assembly).</title>
        <authorList>
            <consortium name="The Broad Institute Genomics Platform"/>
            <consortium name="The Broad Institute Genome Sequencing Center for Infectious Disease"/>
            <person name="Earl A."/>
            <person name="Russ C."/>
            <person name="Gilmore M."/>
            <person name="Surin D."/>
            <person name="Walker B."/>
            <person name="Young S."/>
            <person name="Zeng Q."/>
            <person name="Gargeya S."/>
            <person name="Fitzgerald M."/>
            <person name="Haas B."/>
            <person name="Abouelleil A."/>
            <person name="Allen A.W."/>
            <person name="Alvarado L."/>
            <person name="Arachchi H.M."/>
            <person name="Berlin A.M."/>
            <person name="Chapman S.B."/>
            <person name="Gainer-Dewar J."/>
            <person name="Goldberg J."/>
            <person name="Griggs A."/>
            <person name="Gujja S."/>
            <person name="Hansen M."/>
            <person name="Howarth C."/>
            <person name="Imamovic A."/>
            <person name="Ireland A."/>
            <person name="Larimer J."/>
            <person name="McCowan C."/>
            <person name="Murphy C."/>
            <person name="Pearson M."/>
            <person name="Poon T.W."/>
            <person name="Priest M."/>
            <person name="Roberts A."/>
            <person name="Saif S."/>
            <person name="Shea T."/>
            <person name="Sisk P."/>
            <person name="Sykes S."/>
            <person name="Wortman J."/>
            <person name="Nusbaum C."/>
            <person name="Birren B."/>
        </authorList>
    </citation>
    <scope>NUCLEOTIDE SEQUENCE [LARGE SCALE GENOMIC DNA]</scope>
    <source>
        <strain evidence="2 4">ATCC 43197</strain>
    </source>
</reference>
<dbReference type="InterPro" id="IPR000150">
    <property type="entry name" value="Cof"/>
</dbReference>
<evidence type="ECO:0000313" key="3">
    <source>
        <dbReference type="Proteomes" id="UP000013783"/>
    </source>
</evidence>
<dbReference type="InterPro" id="IPR006379">
    <property type="entry name" value="HAD-SF_hydro_IIB"/>
</dbReference>
<comment type="caution">
    <text evidence="1">The sequence shown here is derived from an EMBL/GenBank/DDBJ whole genome shotgun (WGS) entry which is preliminary data.</text>
</comment>
<dbReference type="InterPro" id="IPR036412">
    <property type="entry name" value="HAD-like_sf"/>
</dbReference>
<dbReference type="Proteomes" id="UP000014148">
    <property type="component" value="Unassembled WGS sequence"/>
</dbReference>
<dbReference type="GO" id="GO:0016791">
    <property type="term" value="F:phosphatase activity"/>
    <property type="evidence" value="ECO:0007669"/>
    <property type="project" value="TreeGrafter"/>
</dbReference>
<dbReference type="AlphaFoldDB" id="R2R833"/>
<dbReference type="SUPFAM" id="SSF56784">
    <property type="entry name" value="HAD-like"/>
    <property type="match status" value="1"/>
</dbReference>
<organism evidence="1 3">
    <name type="scientific">Enterococcus malodoratus ATCC 43197</name>
    <dbReference type="NCBI Taxonomy" id="1158601"/>
    <lineage>
        <taxon>Bacteria</taxon>
        <taxon>Bacillati</taxon>
        <taxon>Bacillota</taxon>
        <taxon>Bacilli</taxon>
        <taxon>Lactobacillales</taxon>
        <taxon>Enterococcaceae</taxon>
        <taxon>Enterococcus</taxon>
    </lineage>
</organism>
<dbReference type="Gene3D" id="3.40.50.1000">
    <property type="entry name" value="HAD superfamily/HAD-like"/>
    <property type="match status" value="1"/>
</dbReference>
<dbReference type="STRING" id="71451.RV07_GL003419"/>
<dbReference type="SFLD" id="SFLDS00003">
    <property type="entry name" value="Haloacid_Dehalogenase"/>
    <property type="match status" value="1"/>
</dbReference>
<dbReference type="EMBL" id="ASWA01000005">
    <property type="protein sequence ID" value="EOT63538.1"/>
    <property type="molecule type" value="Genomic_DNA"/>
</dbReference>
<dbReference type="GO" id="GO:0005829">
    <property type="term" value="C:cytosol"/>
    <property type="evidence" value="ECO:0007669"/>
    <property type="project" value="TreeGrafter"/>
</dbReference>
<dbReference type="InterPro" id="IPR023214">
    <property type="entry name" value="HAD_sf"/>
</dbReference>
<accession>R2R833</accession>